<sequence length="299" mass="34327">MFEDFDFSILKDPDFKEDSVREELIIPIIKSLGYSATGDAKIVRSRPLIHPYVAIGSQQRKISIIPDYLFLADGKPLWILDAKSPNEDITKSKHVEQAYSYAIHPEVRAEMYALCNGHEFVLYEVRKFEPVLHFKLQEIHTVWESLFRILNSQIQGNPELINYAPDFGVYMKRLGAVDNMNFIAPLCCSCFIAKIEDDKYTTISSVPGDIEMAISLDFDKNRLNQLLSFQPQNIRDAVQQALSRQPFHFSSDPSVMELKFGVISKLSTEVFHNAEESYIPFEVDEFIALTNFDLDEEKP</sequence>
<dbReference type="EMBL" id="BMKO01000003">
    <property type="protein sequence ID" value="GGE74277.1"/>
    <property type="molecule type" value="Genomic_DNA"/>
</dbReference>
<evidence type="ECO:0000313" key="1">
    <source>
        <dbReference type="EMBL" id="GGE74277.1"/>
    </source>
</evidence>
<reference evidence="2" key="1">
    <citation type="journal article" date="2019" name="Int. J. Syst. Evol. Microbiol.">
        <title>The Global Catalogue of Microorganisms (GCM) 10K type strain sequencing project: providing services to taxonomists for standard genome sequencing and annotation.</title>
        <authorList>
            <consortium name="The Broad Institute Genomics Platform"/>
            <consortium name="The Broad Institute Genome Sequencing Center for Infectious Disease"/>
            <person name="Wu L."/>
            <person name="Ma J."/>
        </authorList>
    </citation>
    <scope>NUCLEOTIDE SEQUENCE [LARGE SCALE GENOMIC DNA]</scope>
    <source>
        <strain evidence="2">CGMCC 1.16033</strain>
    </source>
</reference>
<accession>A0ABQ1T0X9</accession>
<protein>
    <recommendedName>
        <fullName evidence="3">Type I restriction enzyme R protein N-terminal domain-containing protein</fullName>
    </recommendedName>
</protein>
<comment type="caution">
    <text evidence="1">The sequence shown here is derived from an EMBL/GenBank/DDBJ whole genome shotgun (WGS) entry which is preliminary data.</text>
</comment>
<evidence type="ECO:0000313" key="2">
    <source>
        <dbReference type="Proteomes" id="UP000606498"/>
    </source>
</evidence>
<gene>
    <name evidence="1" type="ORF">GCM10011520_13530</name>
</gene>
<proteinExistence type="predicted"/>
<dbReference type="Proteomes" id="UP000606498">
    <property type="component" value="Unassembled WGS sequence"/>
</dbReference>
<organism evidence="1 2">
    <name type="scientific">Shewanella carassii</name>
    <dbReference type="NCBI Taxonomy" id="1987584"/>
    <lineage>
        <taxon>Bacteria</taxon>
        <taxon>Pseudomonadati</taxon>
        <taxon>Pseudomonadota</taxon>
        <taxon>Gammaproteobacteria</taxon>
        <taxon>Alteromonadales</taxon>
        <taxon>Shewanellaceae</taxon>
        <taxon>Shewanella</taxon>
    </lineage>
</organism>
<dbReference type="Gene3D" id="3.90.1570.30">
    <property type="match status" value="1"/>
</dbReference>
<evidence type="ECO:0008006" key="3">
    <source>
        <dbReference type="Google" id="ProtNLM"/>
    </source>
</evidence>
<dbReference type="RefSeq" id="WP_100145925.1">
    <property type="nucleotide sequence ID" value="NZ_BMKO01000003.1"/>
</dbReference>
<keyword evidence="2" id="KW-1185">Reference proteome</keyword>
<name>A0ABQ1T0X9_9GAMM</name>